<evidence type="ECO:0000313" key="5">
    <source>
        <dbReference type="EMBL" id="RXZ87226.1"/>
    </source>
</evidence>
<dbReference type="Proteomes" id="UP000292686">
    <property type="component" value="Unassembled WGS sequence"/>
</dbReference>
<dbReference type="InterPro" id="IPR036390">
    <property type="entry name" value="WH_DNA-bd_sf"/>
</dbReference>
<evidence type="ECO:0000259" key="2">
    <source>
        <dbReference type="Pfam" id="PF02481"/>
    </source>
</evidence>
<feature type="domain" description="Smf/DprA SLOG" evidence="2">
    <location>
        <begin position="121"/>
        <end position="329"/>
    </location>
</feature>
<proteinExistence type="inferred from homology"/>
<sequence length="410" mass="42538">MSTISGRHRVTVARLRADAGLRGDDEDVAARLVIQTLIEPGDAVAGAAIAVLGAPAFLDAVLRGEGARALADRLVERGADDGGRLIREFTAGLRRWTPRIDDDAVARSLAQARRMGAVPLVPEDDLWPSGLDALGLHRPVALWARGRHDALGALARSIALVGARAATPYGEHVAVEAAAGLVERGFAVVSGAAYGIDGAAHRAALAREGVTIAVLAGGIDRFYPAGHEALLTRISEVGAVLAEVPCGTAPTKWRFLQRNRMIAAASSATVVVEAGVRSGSLNTAGHVASLSRPLGAVPGPVTSPASAGCHRLFREYDAVCVTSADEMAELAGASSVAEDRGSHARSNDEVRVLDALAVRSARTVTDIARRSGLAPETVRSVLGHLELGGEVAPEGDGWVRRPTLADTLRS</sequence>
<dbReference type="InterPro" id="IPR057666">
    <property type="entry name" value="DrpA_SLOG"/>
</dbReference>
<dbReference type="EMBL" id="JACCBI010000001">
    <property type="protein sequence ID" value="NYD66555.1"/>
    <property type="molecule type" value="Genomic_DNA"/>
</dbReference>
<dbReference type="Proteomes" id="UP000581087">
    <property type="component" value="Unassembled WGS sequence"/>
</dbReference>
<organism evidence="5 6">
    <name type="scientific">Agromyces atrinae</name>
    <dbReference type="NCBI Taxonomy" id="592376"/>
    <lineage>
        <taxon>Bacteria</taxon>
        <taxon>Bacillati</taxon>
        <taxon>Actinomycetota</taxon>
        <taxon>Actinomycetes</taxon>
        <taxon>Micrococcales</taxon>
        <taxon>Microbacteriaceae</taxon>
        <taxon>Agromyces</taxon>
    </lineage>
</organism>
<evidence type="ECO:0000313" key="6">
    <source>
        <dbReference type="Proteomes" id="UP000292686"/>
    </source>
</evidence>
<evidence type="ECO:0000256" key="1">
    <source>
        <dbReference type="ARBA" id="ARBA00006525"/>
    </source>
</evidence>
<dbReference type="OrthoDB" id="9785707at2"/>
<reference evidence="5 6" key="1">
    <citation type="submission" date="2019-01" db="EMBL/GenBank/DDBJ databases">
        <title>Agromyces.</title>
        <authorList>
            <person name="Li J."/>
        </authorList>
    </citation>
    <scope>NUCLEOTIDE SEQUENCE [LARGE SCALE GENOMIC DNA]</scope>
    <source>
        <strain evidence="5 6">DSM 23870</strain>
    </source>
</reference>
<reference evidence="4 7" key="2">
    <citation type="submission" date="2020-07" db="EMBL/GenBank/DDBJ databases">
        <title>Sequencing the genomes of 1000 actinobacteria strains.</title>
        <authorList>
            <person name="Klenk H.-P."/>
        </authorList>
    </citation>
    <scope>NUCLEOTIDE SEQUENCE [LARGE SCALE GENOMIC DNA]</scope>
    <source>
        <strain evidence="4 7">DSM 23870</strain>
    </source>
</reference>
<dbReference type="Gene3D" id="1.10.10.10">
    <property type="entry name" value="Winged helix-like DNA-binding domain superfamily/Winged helix DNA-binding domain"/>
    <property type="match status" value="1"/>
</dbReference>
<comment type="caution">
    <text evidence="5">The sequence shown here is derived from an EMBL/GenBank/DDBJ whole genome shotgun (WGS) entry which is preliminary data.</text>
</comment>
<name>A0A4V1R2I0_9MICO</name>
<evidence type="ECO:0000313" key="4">
    <source>
        <dbReference type="EMBL" id="NYD66555.1"/>
    </source>
</evidence>
<keyword evidence="6" id="KW-1185">Reference proteome</keyword>
<dbReference type="AlphaFoldDB" id="A0A4V1R2I0"/>
<dbReference type="PANTHER" id="PTHR43022">
    <property type="entry name" value="PROTEIN SMF"/>
    <property type="match status" value="1"/>
</dbReference>
<dbReference type="InterPro" id="IPR003488">
    <property type="entry name" value="DprA"/>
</dbReference>
<evidence type="ECO:0000259" key="3">
    <source>
        <dbReference type="Pfam" id="PF17782"/>
    </source>
</evidence>
<accession>A0A4V1R2I0</accession>
<dbReference type="Pfam" id="PF17782">
    <property type="entry name" value="WHD_DprA"/>
    <property type="match status" value="1"/>
</dbReference>
<dbReference type="InterPro" id="IPR036388">
    <property type="entry name" value="WH-like_DNA-bd_sf"/>
</dbReference>
<dbReference type="InterPro" id="IPR041614">
    <property type="entry name" value="DprA_WH"/>
</dbReference>
<dbReference type="Gene3D" id="3.40.50.450">
    <property type="match status" value="1"/>
</dbReference>
<evidence type="ECO:0000313" key="7">
    <source>
        <dbReference type="Proteomes" id="UP000581087"/>
    </source>
</evidence>
<dbReference type="SUPFAM" id="SSF46785">
    <property type="entry name" value="Winged helix' DNA-binding domain"/>
    <property type="match status" value="1"/>
</dbReference>
<dbReference type="SUPFAM" id="SSF102405">
    <property type="entry name" value="MCP/YpsA-like"/>
    <property type="match status" value="1"/>
</dbReference>
<dbReference type="RefSeq" id="WP_129172801.1">
    <property type="nucleotide sequence ID" value="NZ_JACCBI010000001.1"/>
</dbReference>
<dbReference type="NCBIfam" id="TIGR00732">
    <property type="entry name" value="dprA"/>
    <property type="match status" value="1"/>
</dbReference>
<comment type="similarity">
    <text evidence="1">Belongs to the DprA/Smf family.</text>
</comment>
<feature type="domain" description="DprA winged helix" evidence="3">
    <location>
        <begin position="340"/>
        <end position="396"/>
    </location>
</feature>
<dbReference type="GO" id="GO:0009294">
    <property type="term" value="P:DNA-mediated transformation"/>
    <property type="evidence" value="ECO:0007669"/>
    <property type="project" value="InterPro"/>
</dbReference>
<protein>
    <submittedName>
        <fullName evidence="4">DNA processing protein</fullName>
    </submittedName>
    <submittedName>
        <fullName evidence="5">DNA-protecting protein DprA</fullName>
    </submittedName>
</protein>
<dbReference type="PANTHER" id="PTHR43022:SF1">
    <property type="entry name" value="PROTEIN SMF"/>
    <property type="match status" value="1"/>
</dbReference>
<dbReference type="EMBL" id="SDPM01000002">
    <property type="protein sequence ID" value="RXZ87226.1"/>
    <property type="molecule type" value="Genomic_DNA"/>
</dbReference>
<gene>
    <name evidence="5" type="primary">dprA</name>
    <name evidence="4" type="ORF">BJ972_001074</name>
    <name evidence="5" type="ORF">ESP50_04710</name>
</gene>
<dbReference type="Pfam" id="PF02481">
    <property type="entry name" value="DNA_processg_A"/>
    <property type="match status" value="1"/>
</dbReference>